<evidence type="ECO:0008006" key="3">
    <source>
        <dbReference type="Google" id="ProtNLM"/>
    </source>
</evidence>
<protein>
    <recommendedName>
        <fullName evidence="3">IraD/Gp25-like domain-containing protein</fullName>
    </recommendedName>
</protein>
<gene>
    <name evidence="1" type="ORF">DC3_04730</name>
</gene>
<comment type="caution">
    <text evidence="1">The sequence shown here is derived from an EMBL/GenBank/DDBJ whole genome shotgun (WGS) entry which is preliminary data.</text>
</comment>
<dbReference type="Gene3D" id="3.10.450.40">
    <property type="match status" value="1"/>
</dbReference>
<sequence length="123" mass="13561">MIQDLLWENGDIVLDSRGQPVMISDADVVIQDLKARLLCPKGAHWAHPAAGFDLLPYVQGKLTDLTILELEQEIELECQNDARVRTADCQVTVLGPGRFQVQVTVTLTDQTLLEFGLMMGALA</sequence>
<proteinExistence type="predicted"/>
<dbReference type="Proteomes" id="UP000321306">
    <property type="component" value="Unassembled WGS sequence"/>
</dbReference>
<name>A0A511MX48_DEIC1</name>
<dbReference type="SUPFAM" id="SSF160719">
    <property type="entry name" value="gpW/gp25-like"/>
    <property type="match status" value="1"/>
</dbReference>
<reference evidence="1 2" key="1">
    <citation type="submission" date="2019-07" db="EMBL/GenBank/DDBJ databases">
        <title>Whole genome shotgun sequence of Deinococcus cellulosilyticus NBRC 106333.</title>
        <authorList>
            <person name="Hosoyama A."/>
            <person name="Uohara A."/>
            <person name="Ohji S."/>
            <person name="Ichikawa N."/>
        </authorList>
    </citation>
    <scope>NUCLEOTIDE SEQUENCE [LARGE SCALE GENOMIC DNA]</scope>
    <source>
        <strain evidence="1 2">NBRC 106333</strain>
    </source>
</reference>
<organism evidence="1 2">
    <name type="scientific">Deinococcus cellulosilyticus (strain DSM 18568 / NBRC 106333 / KACC 11606 / 5516J-15)</name>
    <dbReference type="NCBI Taxonomy" id="1223518"/>
    <lineage>
        <taxon>Bacteria</taxon>
        <taxon>Thermotogati</taxon>
        <taxon>Deinococcota</taxon>
        <taxon>Deinococci</taxon>
        <taxon>Deinococcales</taxon>
        <taxon>Deinococcaceae</taxon>
        <taxon>Deinococcus</taxon>
    </lineage>
</organism>
<evidence type="ECO:0000313" key="1">
    <source>
        <dbReference type="EMBL" id="GEM44838.1"/>
    </source>
</evidence>
<evidence type="ECO:0000313" key="2">
    <source>
        <dbReference type="Proteomes" id="UP000321306"/>
    </source>
</evidence>
<accession>A0A511MX48</accession>
<keyword evidence="2" id="KW-1185">Reference proteome</keyword>
<dbReference type="EMBL" id="BJXB01000001">
    <property type="protein sequence ID" value="GEM44838.1"/>
    <property type="molecule type" value="Genomic_DNA"/>
</dbReference>
<dbReference type="RefSeq" id="WP_146881965.1">
    <property type="nucleotide sequence ID" value="NZ_BJXB01000001.1"/>
</dbReference>
<dbReference type="OrthoDB" id="6893744at2"/>
<dbReference type="AlphaFoldDB" id="A0A511MX48"/>